<dbReference type="GO" id="GO:0016829">
    <property type="term" value="F:lyase activity"/>
    <property type="evidence" value="ECO:0007669"/>
    <property type="project" value="UniProtKB-KW"/>
</dbReference>
<evidence type="ECO:0000313" key="8">
    <source>
        <dbReference type="EMBL" id="TPX62306.1"/>
    </source>
</evidence>
<keyword evidence="2" id="KW-0378">Hydrolase</keyword>
<evidence type="ECO:0000256" key="5">
    <source>
        <dbReference type="ARBA" id="ARBA00029543"/>
    </source>
</evidence>
<proteinExistence type="predicted"/>
<feature type="region of interest" description="Disordered" evidence="7">
    <location>
        <begin position="1"/>
        <end position="97"/>
    </location>
</feature>
<dbReference type="AlphaFoldDB" id="A0A507EGD0"/>
<keyword evidence="9" id="KW-1185">Reference proteome</keyword>
<dbReference type="STRING" id="109895.A0A507EGD0"/>
<name>A0A507EGD0_9FUNG</name>
<dbReference type="Gene3D" id="3.90.1140.10">
    <property type="entry name" value="Cyclic phosphodiesterase"/>
    <property type="match status" value="1"/>
</dbReference>
<evidence type="ECO:0000256" key="3">
    <source>
        <dbReference type="ARBA" id="ARBA00023239"/>
    </source>
</evidence>
<dbReference type="GO" id="GO:0000175">
    <property type="term" value="F:3'-5'-RNA exonuclease activity"/>
    <property type="evidence" value="ECO:0007669"/>
    <property type="project" value="TreeGrafter"/>
</dbReference>
<evidence type="ECO:0000313" key="9">
    <source>
        <dbReference type="Proteomes" id="UP000318582"/>
    </source>
</evidence>
<keyword evidence="3" id="KW-0456">Lyase</keyword>
<dbReference type="PANTHER" id="PTHR13522">
    <property type="entry name" value="U6 SNRNA PHOSPHODIESTERASE 1"/>
    <property type="match status" value="1"/>
</dbReference>
<dbReference type="EMBL" id="QEAQ01000003">
    <property type="protein sequence ID" value="TPX62306.1"/>
    <property type="molecule type" value="Genomic_DNA"/>
</dbReference>
<evidence type="ECO:0000256" key="7">
    <source>
        <dbReference type="SAM" id="MobiDB-lite"/>
    </source>
</evidence>
<keyword evidence="1" id="KW-0540">Nuclease</keyword>
<accession>A0A507EGD0</accession>
<reference evidence="8 9" key="1">
    <citation type="journal article" date="2019" name="Sci. Rep.">
        <title>Comparative genomics of chytrid fungi reveal insights into the obligate biotrophic and pathogenic lifestyle of Synchytrium endobioticum.</title>
        <authorList>
            <person name="van de Vossenberg B.T.L.H."/>
            <person name="Warris S."/>
            <person name="Nguyen H.D.T."/>
            <person name="van Gent-Pelzer M.P.E."/>
            <person name="Joly D.L."/>
            <person name="van de Geest H.C."/>
            <person name="Bonants P.J.M."/>
            <person name="Smith D.S."/>
            <person name="Levesque C.A."/>
            <person name="van der Lee T.A.J."/>
        </authorList>
    </citation>
    <scope>NUCLEOTIDE SEQUENCE [LARGE SCALE GENOMIC DNA]</scope>
    <source>
        <strain evidence="8 9">CBS 809.83</strain>
    </source>
</reference>
<protein>
    <recommendedName>
        <fullName evidence="5">U6 snRNA phosphodiesterase 1</fullName>
    </recommendedName>
    <alternativeName>
        <fullName evidence="6">3'-5' RNA exonuclease USB1</fullName>
    </alternativeName>
</protein>
<dbReference type="GO" id="GO:0005634">
    <property type="term" value="C:nucleus"/>
    <property type="evidence" value="ECO:0007669"/>
    <property type="project" value="TreeGrafter"/>
</dbReference>
<evidence type="ECO:0000256" key="2">
    <source>
        <dbReference type="ARBA" id="ARBA00022801"/>
    </source>
</evidence>
<keyword evidence="4" id="KW-0539">Nucleus</keyword>
<dbReference type="Proteomes" id="UP000318582">
    <property type="component" value="Unassembled WGS sequence"/>
</dbReference>
<evidence type="ECO:0000256" key="1">
    <source>
        <dbReference type="ARBA" id="ARBA00022722"/>
    </source>
</evidence>
<feature type="compositionally biased region" description="Basic and acidic residues" evidence="7">
    <location>
        <begin position="59"/>
        <end position="68"/>
    </location>
</feature>
<dbReference type="PANTHER" id="PTHR13522:SF3">
    <property type="entry name" value="U6 SNRNA PHOSPHODIESTERASE 1"/>
    <property type="match status" value="1"/>
</dbReference>
<evidence type="ECO:0000256" key="6">
    <source>
        <dbReference type="ARBA" id="ARBA00030030"/>
    </source>
</evidence>
<dbReference type="GO" id="GO:0034477">
    <property type="term" value="P:U6 snRNA 3'-end processing"/>
    <property type="evidence" value="ECO:0007669"/>
    <property type="project" value="InterPro"/>
</dbReference>
<dbReference type="InterPro" id="IPR027521">
    <property type="entry name" value="Usb1"/>
</dbReference>
<evidence type="ECO:0000256" key="4">
    <source>
        <dbReference type="ARBA" id="ARBA00023242"/>
    </source>
</evidence>
<gene>
    <name evidence="8" type="ORF">PhCBS80983_g00593</name>
</gene>
<dbReference type="Pfam" id="PF09749">
    <property type="entry name" value="HVSL"/>
    <property type="match status" value="1"/>
</dbReference>
<feature type="compositionally biased region" description="Polar residues" evidence="7">
    <location>
        <begin position="69"/>
        <end position="81"/>
    </location>
</feature>
<sequence length="286" mass="31956">MQLVDYASSSDEAEAEDGGGLNGTSLARHRKRSISVGAEPCKRLKEENGAVPAASLKPVEPKALDVRPSKNQPDKTITSAPVASPADNAPERPPRTVPHIAGNWATYVYFSFRPSAELQDLLDRMMAVIRETVPTAQAVDPLEGGLHVSLSRTIYLKVFQIDRFVQLLGKRMEGRRRFPMRFQKIGHYMNDEQTRSFLGLDVGSGGQQLKLFLKDVDNVIQQFGKQVFYETPLFHASFAWALGDALDTTFVERLTKFYPDLMMEHVVLDCVTCVIGNKVFKWPLLS</sequence>
<comment type="caution">
    <text evidence="8">The sequence shown here is derived from an EMBL/GenBank/DDBJ whole genome shotgun (WGS) entry which is preliminary data.</text>
</comment>
<organism evidence="8 9">
    <name type="scientific">Powellomyces hirtus</name>
    <dbReference type="NCBI Taxonomy" id="109895"/>
    <lineage>
        <taxon>Eukaryota</taxon>
        <taxon>Fungi</taxon>
        <taxon>Fungi incertae sedis</taxon>
        <taxon>Chytridiomycota</taxon>
        <taxon>Chytridiomycota incertae sedis</taxon>
        <taxon>Chytridiomycetes</taxon>
        <taxon>Spizellomycetales</taxon>
        <taxon>Powellomycetaceae</taxon>
        <taxon>Powellomyces</taxon>
    </lineage>
</organism>